<dbReference type="InterPro" id="IPR049326">
    <property type="entry name" value="Rhodopsin_dom_fungi"/>
</dbReference>
<dbReference type="AlphaFoldDB" id="A0A9P9BLC2"/>
<sequence>MDRRQAPPLPPTPPGTWVFDPTAPNRGPEVNTAVWTLFGFSTLFLILRVYCKIRKLRRLWWDDYVLLAAWLCFTISCIQLSINISRGFGRPGANIDPANAYDVGFGGLIVGAFIILAAVWSKTSFALTLMRIAGPKLKIVLWVIIALMNIFQFAAVIIQWTQCTPLEKVWNRRLPGGTCWPVPVSVGVSMFAAAFSGVSDIILAGLPWVILVKLQMKTKEKIGIAVAMSMGIIAGVTAFMKCVKIPILGSQDFTLHGGELTIWASAEIATTIMAASIPVLRTLLRDVKSSSSGNSPLRERTTTSPYQLATSAPALPATPTTTTTSASSTTMRTTLTTAATRESWQAPPQRVPVL</sequence>
<dbReference type="RefSeq" id="XP_046008292.1">
    <property type="nucleotide sequence ID" value="XM_046162073.1"/>
</dbReference>
<dbReference type="EMBL" id="JAGTJQ010000009">
    <property type="protein sequence ID" value="KAH7024744.1"/>
    <property type="molecule type" value="Genomic_DNA"/>
</dbReference>
<evidence type="ECO:0000256" key="4">
    <source>
        <dbReference type="ARBA" id="ARBA00023136"/>
    </source>
</evidence>
<evidence type="ECO:0000256" key="1">
    <source>
        <dbReference type="ARBA" id="ARBA00004141"/>
    </source>
</evidence>
<dbReference type="Proteomes" id="UP000756346">
    <property type="component" value="Unassembled WGS sequence"/>
</dbReference>
<evidence type="ECO:0000313" key="10">
    <source>
        <dbReference type="Proteomes" id="UP000756346"/>
    </source>
</evidence>
<keyword evidence="3 7" id="KW-1133">Transmembrane helix</keyword>
<organism evidence="9 10">
    <name type="scientific">Microdochium trichocladiopsis</name>
    <dbReference type="NCBI Taxonomy" id="1682393"/>
    <lineage>
        <taxon>Eukaryota</taxon>
        <taxon>Fungi</taxon>
        <taxon>Dikarya</taxon>
        <taxon>Ascomycota</taxon>
        <taxon>Pezizomycotina</taxon>
        <taxon>Sordariomycetes</taxon>
        <taxon>Xylariomycetidae</taxon>
        <taxon>Xylariales</taxon>
        <taxon>Microdochiaceae</taxon>
        <taxon>Microdochium</taxon>
    </lineage>
</organism>
<evidence type="ECO:0000259" key="8">
    <source>
        <dbReference type="Pfam" id="PF20684"/>
    </source>
</evidence>
<dbReference type="GeneID" id="70191619"/>
<evidence type="ECO:0000313" key="9">
    <source>
        <dbReference type="EMBL" id="KAH7024744.1"/>
    </source>
</evidence>
<feature type="transmembrane region" description="Helical" evidence="7">
    <location>
        <begin position="180"/>
        <end position="210"/>
    </location>
</feature>
<comment type="caution">
    <text evidence="9">The sequence shown here is derived from an EMBL/GenBank/DDBJ whole genome shotgun (WGS) entry which is preliminary data.</text>
</comment>
<name>A0A9P9BLC2_9PEZI</name>
<dbReference type="PANTHER" id="PTHR33048">
    <property type="entry name" value="PTH11-LIKE INTEGRAL MEMBRANE PROTEIN (AFU_ORTHOLOGUE AFUA_5G11245)"/>
    <property type="match status" value="1"/>
</dbReference>
<feature type="region of interest" description="Disordered" evidence="6">
    <location>
        <begin position="1"/>
        <end position="21"/>
    </location>
</feature>
<gene>
    <name evidence="9" type="ORF">B0I36DRAFT_416345</name>
</gene>
<evidence type="ECO:0000256" key="7">
    <source>
        <dbReference type="SAM" id="Phobius"/>
    </source>
</evidence>
<keyword evidence="4 7" id="KW-0472">Membrane</keyword>
<dbReference type="GO" id="GO:0016020">
    <property type="term" value="C:membrane"/>
    <property type="evidence" value="ECO:0007669"/>
    <property type="project" value="UniProtKB-SubCell"/>
</dbReference>
<feature type="transmembrane region" description="Helical" evidence="7">
    <location>
        <begin position="139"/>
        <end position="160"/>
    </location>
</feature>
<feature type="transmembrane region" description="Helical" evidence="7">
    <location>
        <begin position="222"/>
        <end position="240"/>
    </location>
</feature>
<feature type="compositionally biased region" description="Low complexity" evidence="6">
    <location>
        <begin position="308"/>
        <end position="330"/>
    </location>
</feature>
<comment type="similarity">
    <text evidence="5">Belongs to the SAT4 family.</text>
</comment>
<dbReference type="OrthoDB" id="5417887at2759"/>
<keyword evidence="2 7" id="KW-0812">Transmembrane</keyword>
<feature type="domain" description="Rhodopsin" evidence="8">
    <location>
        <begin position="47"/>
        <end position="285"/>
    </location>
</feature>
<evidence type="ECO:0000256" key="2">
    <source>
        <dbReference type="ARBA" id="ARBA00022692"/>
    </source>
</evidence>
<feature type="transmembrane region" description="Helical" evidence="7">
    <location>
        <begin position="33"/>
        <end position="51"/>
    </location>
</feature>
<dbReference type="Pfam" id="PF20684">
    <property type="entry name" value="Fung_rhodopsin"/>
    <property type="match status" value="1"/>
</dbReference>
<comment type="subcellular location">
    <subcellularLocation>
        <location evidence="1">Membrane</location>
        <topology evidence="1">Multi-pass membrane protein</topology>
    </subcellularLocation>
</comment>
<proteinExistence type="inferred from homology"/>
<accession>A0A9P9BLC2</accession>
<evidence type="ECO:0000256" key="3">
    <source>
        <dbReference type="ARBA" id="ARBA00022989"/>
    </source>
</evidence>
<evidence type="ECO:0000256" key="6">
    <source>
        <dbReference type="SAM" id="MobiDB-lite"/>
    </source>
</evidence>
<feature type="transmembrane region" description="Helical" evidence="7">
    <location>
        <begin position="63"/>
        <end position="84"/>
    </location>
</feature>
<dbReference type="InterPro" id="IPR052337">
    <property type="entry name" value="SAT4-like"/>
</dbReference>
<feature type="transmembrane region" description="Helical" evidence="7">
    <location>
        <begin position="104"/>
        <end position="127"/>
    </location>
</feature>
<dbReference type="PANTHER" id="PTHR33048:SF42">
    <property type="entry name" value="INTEGRAL MEMBRANE PROTEIN"/>
    <property type="match status" value="1"/>
</dbReference>
<evidence type="ECO:0000256" key="5">
    <source>
        <dbReference type="ARBA" id="ARBA00038359"/>
    </source>
</evidence>
<feature type="transmembrane region" description="Helical" evidence="7">
    <location>
        <begin position="260"/>
        <end position="280"/>
    </location>
</feature>
<protein>
    <recommendedName>
        <fullName evidence="8">Rhodopsin domain-containing protein</fullName>
    </recommendedName>
</protein>
<feature type="region of interest" description="Disordered" evidence="6">
    <location>
        <begin position="288"/>
        <end position="330"/>
    </location>
</feature>
<reference evidence="9" key="1">
    <citation type="journal article" date="2021" name="Nat. Commun.">
        <title>Genetic determinants of endophytism in the Arabidopsis root mycobiome.</title>
        <authorList>
            <person name="Mesny F."/>
            <person name="Miyauchi S."/>
            <person name="Thiergart T."/>
            <person name="Pickel B."/>
            <person name="Atanasova L."/>
            <person name="Karlsson M."/>
            <person name="Huettel B."/>
            <person name="Barry K.W."/>
            <person name="Haridas S."/>
            <person name="Chen C."/>
            <person name="Bauer D."/>
            <person name="Andreopoulos W."/>
            <person name="Pangilinan J."/>
            <person name="LaButti K."/>
            <person name="Riley R."/>
            <person name="Lipzen A."/>
            <person name="Clum A."/>
            <person name="Drula E."/>
            <person name="Henrissat B."/>
            <person name="Kohler A."/>
            <person name="Grigoriev I.V."/>
            <person name="Martin F.M."/>
            <person name="Hacquard S."/>
        </authorList>
    </citation>
    <scope>NUCLEOTIDE SEQUENCE</scope>
    <source>
        <strain evidence="9">MPI-CAGE-CH-0230</strain>
    </source>
</reference>
<keyword evidence="10" id="KW-1185">Reference proteome</keyword>